<gene>
    <name evidence="1" type="ORF">M422DRAFT_30928</name>
</gene>
<organism evidence="1 2">
    <name type="scientific">Sphaerobolus stellatus (strain SS14)</name>
    <dbReference type="NCBI Taxonomy" id="990650"/>
    <lineage>
        <taxon>Eukaryota</taxon>
        <taxon>Fungi</taxon>
        <taxon>Dikarya</taxon>
        <taxon>Basidiomycota</taxon>
        <taxon>Agaricomycotina</taxon>
        <taxon>Agaricomycetes</taxon>
        <taxon>Phallomycetidae</taxon>
        <taxon>Geastrales</taxon>
        <taxon>Sphaerobolaceae</taxon>
        <taxon>Sphaerobolus</taxon>
    </lineage>
</organism>
<evidence type="ECO:0000313" key="1">
    <source>
        <dbReference type="EMBL" id="KIJ43187.1"/>
    </source>
</evidence>
<dbReference type="AlphaFoldDB" id="A0A0C9VMR9"/>
<dbReference type="HOGENOM" id="CLU_2777568_0_0_1"/>
<name>A0A0C9VMR9_SPHS4</name>
<accession>A0A0C9VMR9</accession>
<sequence>MHTHTLFDLERIEEWVKDTPYSPFYEDHTELNTPGYDYWHSSSDFVIIIQTIIMYTMRISLYITCTNCI</sequence>
<reference evidence="1 2" key="1">
    <citation type="submission" date="2014-06" db="EMBL/GenBank/DDBJ databases">
        <title>Evolutionary Origins and Diversification of the Mycorrhizal Mutualists.</title>
        <authorList>
            <consortium name="DOE Joint Genome Institute"/>
            <consortium name="Mycorrhizal Genomics Consortium"/>
            <person name="Kohler A."/>
            <person name="Kuo A."/>
            <person name="Nagy L.G."/>
            <person name="Floudas D."/>
            <person name="Copeland A."/>
            <person name="Barry K.W."/>
            <person name="Cichocki N."/>
            <person name="Veneault-Fourrey C."/>
            <person name="LaButti K."/>
            <person name="Lindquist E.A."/>
            <person name="Lipzen A."/>
            <person name="Lundell T."/>
            <person name="Morin E."/>
            <person name="Murat C."/>
            <person name="Riley R."/>
            <person name="Ohm R."/>
            <person name="Sun H."/>
            <person name="Tunlid A."/>
            <person name="Henrissat B."/>
            <person name="Grigoriev I.V."/>
            <person name="Hibbett D.S."/>
            <person name="Martin F."/>
        </authorList>
    </citation>
    <scope>NUCLEOTIDE SEQUENCE [LARGE SCALE GENOMIC DNA]</scope>
    <source>
        <strain evidence="1 2">SS14</strain>
    </source>
</reference>
<dbReference type="Proteomes" id="UP000054279">
    <property type="component" value="Unassembled WGS sequence"/>
</dbReference>
<protein>
    <submittedName>
        <fullName evidence="1">Uncharacterized protein</fullName>
    </submittedName>
</protein>
<dbReference type="EMBL" id="KN837124">
    <property type="protein sequence ID" value="KIJ43187.1"/>
    <property type="molecule type" value="Genomic_DNA"/>
</dbReference>
<proteinExistence type="predicted"/>
<keyword evidence="2" id="KW-1185">Reference proteome</keyword>
<evidence type="ECO:0000313" key="2">
    <source>
        <dbReference type="Proteomes" id="UP000054279"/>
    </source>
</evidence>